<evidence type="ECO:0000313" key="1">
    <source>
        <dbReference type="EMBL" id="ONK80855.1"/>
    </source>
</evidence>
<dbReference type="AlphaFoldDB" id="A0A5P1FRB4"/>
<evidence type="ECO:0000313" key="2">
    <source>
        <dbReference type="Proteomes" id="UP000243459"/>
    </source>
</evidence>
<organism evidence="1 2">
    <name type="scientific">Asparagus officinalis</name>
    <name type="common">Garden asparagus</name>
    <dbReference type="NCBI Taxonomy" id="4686"/>
    <lineage>
        <taxon>Eukaryota</taxon>
        <taxon>Viridiplantae</taxon>
        <taxon>Streptophyta</taxon>
        <taxon>Embryophyta</taxon>
        <taxon>Tracheophyta</taxon>
        <taxon>Spermatophyta</taxon>
        <taxon>Magnoliopsida</taxon>
        <taxon>Liliopsida</taxon>
        <taxon>Asparagales</taxon>
        <taxon>Asparagaceae</taxon>
        <taxon>Asparagoideae</taxon>
        <taxon>Asparagus</taxon>
    </lineage>
</organism>
<protein>
    <submittedName>
        <fullName evidence="1">Uncharacterized protein</fullName>
    </submittedName>
</protein>
<reference evidence="2" key="1">
    <citation type="journal article" date="2017" name="Nat. Commun.">
        <title>The asparagus genome sheds light on the origin and evolution of a young Y chromosome.</title>
        <authorList>
            <person name="Harkess A."/>
            <person name="Zhou J."/>
            <person name="Xu C."/>
            <person name="Bowers J.E."/>
            <person name="Van der Hulst R."/>
            <person name="Ayyampalayam S."/>
            <person name="Mercati F."/>
            <person name="Riccardi P."/>
            <person name="McKain M.R."/>
            <person name="Kakrana A."/>
            <person name="Tang H."/>
            <person name="Ray J."/>
            <person name="Groenendijk J."/>
            <person name="Arikit S."/>
            <person name="Mathioni S.M."/>
            <person name="Nakano M."/>
            <person name="Shan H."/>
            <person name="Telgmann-Rauber A."/>
            <person name="Kanno A."/>
            <person name="Yue Z."/>
            <person name="Chen H."/>
            <person name="Li W."/>
            <person name="Chen Y."/>
            <person name="Xu X."/>
            <person name="Zhang Y."/>
            <person name="Luo S."/>
            <person name="Chen H."/>
            <person name="Gao J."/>
            <person name="Mao Z."/>
            <person name="Pires J.C."/>
            <person name="Luo M."/>
            <person name="Kudrna D."/>
            <person name="Wing R.A."/>
            <person name="Meyers B.C."/>
            <person name="Yi K."/>
            <person name="Kong H."/>
            <person name="Lavrijsen P."/>
            <person name="Sunseri F."/>
            <person name="Falavigna A."/>
            <person name="Ye Y."/>
            <person name="Leebens-Mack J.H."/>
            <person name="Chen G."/>
        </authorList>
    </citation>
    <scope>NUCLEOTIDE SEQUENCE [LARGE SCALE GENOMIC DNA]</scope>
    <source>
        <strain evidence="2">cv. DH0086</strain>
    </source>
</reference>
<name>A0A5P1FRB4_ASPOF</name>
<dbReference type="Gramene" id="ONK80855">
    <property type="protein sequence ID" value="ONK80855"/>
    <property type="gene ID" value="A4U43_C01F22520"/>
</dbReference>
<sequence>MRFVCDMSKGYVHAYSHLIKTITWKVEQLVEEKEISILNYLLTAALKELVTEKGSGTYEALAIISASSCLFLQYSSSVSAETVDEDVMVKATKGRMNTREMDLEFDIMKSTWETKINIIDLLEEPFTFKRESLKRSLPFM</sequence>
<accession>A0A5P1FRB4</accession>
<proteinExistence type="predicted"/>
<dbReference type="EMBL" id="CM007381">
    <property type="protein sequence ID" value="ONK80855.1"/>
    <property type="molecule type" value="Genomic_DNA"/>
</dbReference>
<dbReference type="Proteomes" id="UP000243459">
    <property type="component" value="Chromosome 1"/>
</dbReference>
<gene>
    <name evidence="1" type="ORF">A4U43_C01F22520</name>
</gene>
<keyword evidence="2" id="KW-1185">Reference proteome</keyword>